<keyword evidence="2" id="KW-0479">Metal-binding</keyword>
<evidence type="ECO:0000256" key="6">
    <source>
        <dbReference type="SAM" id="MobiDB-lite"/>
    </source>
</evidence>
<dbReference type="GO" id="GO:0000981">
    <property type="term" value="F:DNA-binding transcription factor activity, RNA polymerase II-specific"/>
    <property type="evidence" value="ECO:0007669"/>
    <property type="project" value="InterPro"/>
</dbReference>
<dbReference type="CDD" id="cd12148">
    <property type="entry name" value="fungal_TF_MHR"/>
    <property type="match status" value="1"/>
</dbReference>
<comment type="subcellular location">
    <subcellularLocation>
        <location evidence="1">Nucleus</location>
    </subcellularLocation>
</comment>
<evidence type="ECO:0000256" key="3">
    <source>
        <dbReference type="ARBA" id="ARBA00023015"/>
    </source>
</evidence>
<dbReference type="InterPro" id="IPR050815">
    <property type="entry name" value="TF_fung"/>
</dbReference>
<dbReference type="Pfam" id="PF04082">
    <property type="entry name" value="Fungal_trans"/>
    <property type="match status" value="1"/>
</dbReference>
<reference evidence="8 9" key="1">
    <citation type="submission" date="2014-02" db="EMBL/GenBank/DDBJ databases">
        <title>The genome sequence of Colletotrichum simmondsii CBS122122.</title>
        <authorList>
            <person name="Baroncelli R."/>
            <person name="Thon M.R."/>
        </authorList>
    </citation>
    <scope>NUCLEOTIDE SEQUENCE [LARGE SCALE GENOMIC DNA]</scope>
    <source>
        <strain evidence="8 9">CBS122122</strain>
    </source>
</reference>
<evidence type="ECO:0000313" key="9">
    <source>
        <dbReference type="Proteomes" id="UP000070328"/>
    </source>
</evidence>
<keyword evidence="9" id="KW-1185">Reference proteome</keyword>
<feature type="domain" description="Xylanolytic transcriptional activator regulatory" evidence="7">
    <location>
        <begin position="256"/>
        <end position="335"/>
    </location>
</feature>
<evidence type="ECO:0000256" key="5">
    <source>
        <dbReference type="ARBA" id="ARBA00023242"/>
    </source>
</evidence>
<comment type="caution">
    <text evidence="8">The sequence shown here is derived from an EMBL/GenBank/DDBJ whole genome shotgun (WGS) entry which is preliminary data.</text>
</comment>
<dbReference type="AlphaFoldDB" id="A0A135SA78"/>
<dbReference type="GO" id="GO:0008270">
    <property type="term" value="F:zinc ion binding"/>
    <property type="evidence" value="ECO:0007669"/>
    <property type="project" value="InterPro"/>
</dbReference>
<feature type="region of interest" description="Disordered" evidence="6">
    <location>
        <begin position="45"/>
        <end position="79"/>
    </location>
</feature>
<dbReference type="Proteomes" id="UP000070328">
    <property type="component" value="Unassembled WGS sequence"/>
</dbReference>
<dbReference type="GO" id="GO:0003677">
    <property type="term" value="F:DNA binding"/>
    <property type="evidence" value="ECO:0007669"/>
    <property type="project" value="InterPro"/>
</dbReference>
<keyword evidence="4" id="KW-0804">Transcription</keyword>
<evidence type="ECO:0000256" key="1">
    <source>
        <dbReference type="ARBA" id="ARBA00004123"/>
    </source>
</evidence>
<dbReference type="PANTHER" id="PTHR47338:SF10">
    <property type="entry name" value="TRANSCRIPTION FACTOR DOMAIN-CONTAINING PROTEIN-RELATED"/>
    <property type="match status" value="1"/>
</dbReference>
<feature type="compositionally biased region" description="Polar residues" evidence="6">
    <location>
        <begin position="63"/>
        <end position="77"/>
    </location>
</feature>
<dbReference type="PANTHER" id="PTHR47338">
    <property type="entry name" value="ZN(II)2CYS6 TRANSCRIPTION FACTOR (EUROFUNG)-RELATED"/>
    <property type="match status" value="1"/>
</dbReference>
<protein>
    <recommendedName>
        <fullName evidence="7">Xylanolytic transcriptional activator regulatory domain-containing protein</fullName>
    </recommendedName>
</protein>
<evidence type="ECO:0000259" key="7">
    <source>
        <dbReference type="SMART" id="SM00906"/>
    </source>
</evidence>
<organism evidence="8 9">
    <name type="scientific">Colletotrichum simmondsii</name>
    <dbReference type="NCBI Taxonomy" id="703756"/>
    <lineage>
        <taxon>Eukaryota</taxon>
        <taxon>Fungi</taxon>
        <taxon>Dikarya</taxon>
        <taxon>Ascomycota</taxon>
        <taxon>Pezizomycotina</taxon>
        <taxon>Sordariomycetes</taxon>
        <taxon>Hypocreomycetidae</taxon>
        <taxon>Glomerellales</taxon>
        <taxon>Glomerellaceae</taxon>
        <taxon>Colletotrichum</taxon>
        <taxon>Colletotrichum acutatum species complex</taxon>
    </lineage>
</organism>
<dbReference type="GO" id="GO:0006351">
    <property type="term" value="P:DNA-templated transcription"/>
    <property type="evidence" value="ECO:0007669"/>
    <property type="project" value="InterPro"/>
</dbReference>
<proteinExistence type="predicted"/>
<gene>
    <name evidence="8" type="ORF">CSIM01_04319</name>
</gene>
<dbReference type="SMART" id="SM00906">
    <property type="entry name" value="Fungal_trans"/>
    <property type="match status" value="1"/>
</dbReference>
<dbReference type="InterPro" id="IPR007219">
    <property type="entry name" value="XnlR_reg_dom"/>
</dbReference>
<evidence type="ECO:0000256" key="4">
    <source>
        <dbReference type="ARBA" id="ARBA00023163"/>
    </source>
</evidence>
<sequence length="651" mass="72621">MEVEASIAGSGPTKDVRVSKESHIIAAVPPERGFRACIECRRLDETPKSQNSTGESLGRDPGTAQSIATSPSHSGSVETCRDDAEQDVIMAFGCTPTNSTSHCLRPRARSRVEIEAVNTERNTEETLNRTQIPENVATELVNLYFDKIQAWLPLLHRPNFFTKYMVDGIFQQDKLLEVSLEEGLLLHGIFALAARHSNDKYFKGLPSPNRGESFAEQAIQYYGKLRSSDSETTLEYLQGCVLLAFYLYTTGPSHQAWILTGVCVRLAYDLDLCCMDEEDSATGTASTKWSAEEERRRAFWLVWEIDTFASILSMRPRGLNSQRIIVRLPVSDAAWFSNSPCESPVIPLNPTQIWRVLLESPNKDERAWFLVANYLMALAYEAASGQQKSQREYSDLASSITYFSLAVSQRYGLETNPPVFTARTFANANWVIGMHLMLANTQACLHVLTVTPASGVATFGDDYSRILNRWHPEYIALSHPFFAGTLLSTRTYPSTSSSRSLSSSCNQELSTLILSHFATFWKLGSVLLGLMTSKSVEYKRNLEKQSSLRKYCKIYFSHLNLQNEPLRATNQPSGMRQSGVGSVYDAASEPHDACQSPGEFFDIELGLNENLGEIPQLLANTSEGFYSWCSPVQMEYLCGDSAGFNCFESNL</sequence>
<evidence type="ECO:0000313" key="8">
    <source>
        <dbReference type="EMBL" id="KXH32826.1"/>
    </source>
</evidence>
<dbReference type="EMBL" id="JFBX01000628">
    <property type="protein sequence ID" value="KXH32826.1"/>
    <property type="molecule type" value="Genomic_DNA"/>
</dbReference>
<keyword evidence="5" id="KW-0539">Nucleus</keyword>
<keyword evidence="3" id="KW-0805">Transcription regulation</keyword>
<accession>A0A135SA78</accession>
<evidence type="ECO:0000256" key="2">
    <source>
        <dbReference type="ARBA" id="ARBA00022723"/>
    </source>
</evidence>
<dbReference type="GO" id="GO:0005634">
    <property type="term" value="C:nucleus"/>
    <property type="evidence" value="ECO:0007669"/>
    <property type="project" value="UniProtKB-SubCell"/>
</dbReference>
<name>A0A135SA78_9PEZI</name>
<dbReference type="OrthoDB" id="4850423at2759"/>